<protein>
    <submittedName>
        <fullName evidence="4">(Heptosyl)LPS beta-1,4-glucosyltransferase</fullName>
    </submittedName>
    <submittedName>
        <fullName evidence="3">Lipopolysaccharide core biosynthesis glycosyltransferase kdtX</fullName>
        <ecNumber evidence="3">2.4.-.-</ecNumber>
    </submittedName>
</protein>
<feature type="domain" description="Glycosyltransferase 2-like" evidence="2">
    <location>
        <begin position="8"/>
        <end position="139"/>
    </location>
</feature>
<comment type="similarity">
    <text evidence="1">Belongs to the glycosyltransferase 2 family. WaaE/KdtX subfamily.</text>
</comment>
<dbReference type="EMBL" id="FO704550">
    <property type="protein sequence ID" value="CDG15845.1"/>
    <property type="molecule type" value="Genomic_DNA"/>
</dbReference>
<dbReference type="OrthoDB" id="9815923at2"/>
<dbReference type="CDD" id="cd02511">
    <property type="entry name" value="Beta4Glucosyltransferase"/>
    <property type="match status" value="1"/>
</dbReference>
<evidence type="ECO:0000256" key="1">
    <source>
        <dbReference type="ARBA" id="ARBA00038494"/>
    </source>
</evidence>
<dbReference type="Pfam" id="PF00535">
    <property type="entry name" value="Glycos_transf_2"/>
    <property type="match status" value="1"/>
</dbReference>
<dbReference type="InterPro" id="IPR001173">
    <property type="entry name" value="Glyco_trans_2-like"/>
</dbReference>
<name>A0A068QPV3_9GAMM</name>
<dbReference type="Proteomes" id="UP000032721">
    <property type="component" value="Chromosome"/>
</dbReference>
<dbReference type="SUPFAM" id="SSF53448">
    <property type="entry name" value="Nucleotide-diphospho-sugar transferases"/>
    <property type="match status" value="1"/>
</dbReference>
<dbReference type="RefSeq" id="WP_045967863.1">
    <property type="nucleotide sequence ID" value="NZ_CAWMED010000001.1"/>
</dbReference>
<reference evidence="4 6" key="2">
    <citation type="submission" date="2019-07" db="EMBL/GenBank/DDBJ databases">
        <title>Genomic Encyclopedia of Type Strains, Phase I: the one thousand microbial genomes (KMG-I) project.</title>
        <authorList>
            <person name="Kyrpides N."/>
        </authorList>
    </citation>
    <scope>NUCLEOTIDE SEQUENCE [LARGE SCALE GENOMIC DNA]</scope>
    <source>
        <strain evidence="4 6">DSM 17909</strain>
    </source>
</reference>
<dbReference type="PANTHER" id="PTHR43630:SF2">
    <property type="entry name" value="GLYCOSYLTRANSFERASE"/>
    <property type="match status" value="1"/>
</dbReference>
<dbReference type="GO" id="GO:0016757">
    <property type="term" value="F:glycosyltransferase activity"/>
    <property type="evidence" value="ECO:0007669"/>
    <property type="project" value="UniProtKB-KW"/>
</dbReference>
<dbReference type="PANTHER" id="PTHR43630">
    <property type="entry name" value="POLY-BETA-1,6-N-ACETYL-D-GLUCOSAMINE SYNTHASE"/>
    <property type="match status" value="1"/>
</dbReference>
<keyword evidence="3" id="KW-0328">Glycosyltransferase</keyword>
<dbReference type="Gene3D" id="3.90.550.10">
    <property type="entry name" value="Spore Coat Polysaccharide Biosynthesis Protein SpsA, Chain A"/>
    <property type="match status" value="1"/>
</dbReference>
<dbReference type="EMBL" id="VNHN01000021">
    <property type="protein sequence ID" value="TYP07839.1"/>
    <property type="molecule type" value="Genomic_DNA"/>
</dbReference>
<dbReference type="HOGENOM" id="CLU_065962_1_0_6"/>
<evidence type="ECO:0000313" key="5">
    <source>
        <dbReference type="Proteomes" id="UP000032721"/>
    </source>
</evidence>
<dbReference type="AlphaFoldDB" id="A0A068QPV3"/>
<organism evidence="3 5">
    <name type="scientific">Xenorhabdus doucetiae</name>
    <dbReference type="NCBI Taxonomy" id="351671"/>
    <lineage>
        <taxon>Bacteria</taxon>
        <taxon>Pseudomonadati</taxon>
        <taxon>Pseudomonadota</taxon>
        <taxon>Gammaproteobacteria</taxon>
        <taxon>Enterobacterales</taxon>
        <taxon>Morganellaceae</taxon>
        <taxon>Xenorhabdus</taxon>
    </lineage>
</organism>
<evidence type="ECO:0000313" key="4">
    <source>
        <dbReference type="EMBL" id="TYP07839.1"/>
    </source>
</evidence>
<dbReference type="InterPro" id="IPR029044">
    <property type="entry name" value="Nucleotide-diphossugar_trans"/>
</dbReference>
<evidence type="ECO:0000313" key="6">
    <source>
        <dbReference type="Proteomes" id="UP000324170"/>
    </source>
</evidence>
<dbReference type="Proteomes" id="UP000324170">
    <property type="component" value="Unassembled WGS sequence"/>
</dbReference>
<gene>
    <name evidence="3" type="primary">kdtX</name>
    <name evidence="4" type="ORF">LY16_01635</name>
    <name evidence="3" type="ORF">XDD1_0134</name>
</gene>
<dbReference type="STRING" id="351671.XDD1_0134"/>
<proteinExistence type="inferred from homology"/>
<accession>A0A068QPV3</accession>
<keyword evidence="3" id="KW-0808">Transferase</keyword>
<dbReference type="KEGG" id="xdo:XDD1_0134"/>
<keyword evidence="6" id="KW-1185">Reference proteome</keyword>
<sequence>MVAKKRLSVVMITKNAADLIADCLLSVNWADEIIVLDSGSTDTTCQIASEMGAKVYSNTQWPGFGRQRRLAQSYASGDYIFMIDADERVTPELKASIEQILATPDDSKVYRCARLNLFMGRFMRHSGWYPDRVTRLYCRERYQYNDHQVHESLETQGAPVVTLKGDLRHLTCRNLMEFQQKQLNYARDWAKHRYEQGKEVRYFSIISHTLGAFFKTWLLRAGFLDGKQGLVLAMVNAQYTFNKYAALWEMTQIKSKNNDEKKSDLSRHL</sequence>
<evidence type="ECO:0000259" key="2">
    <source>
        <dbReference type="Pfam" id="PF00535"/>
    </source>
</evidence>
<reference evidence="3 5" key="1">
    <citation type="submission" date="2013-07" db="EMBL/GenBank/DDBJ databases">
        <authorList>
            <person name="Genoscope - CEA"/>
        </authorList>
    </citation>
    <scope>NUCLEOTIDE SEQUENCE [LARGE SCALE GENOMIC DNA]</scope>
    <source>
        <strain evidence="3">FRM16</strain>
        <strain evidence="5">FRM16 / DSM 17909</strain>
    </source>
</reference>
<evidence type="ECO:0000313" key="3">
    <source>
        <dbReference type="EMBL" id="CDG15845.1"/>
    </source>
</evidence>
<dbReference type="EC" id="2.4.-.-" evidence="3"/>